<evidence type="ECO:0000256" key="4">
    <source>
        <dbReference type="ARBA" id="ARBA00012438"/>
    </source>
</evidence>
<feature type="transmembrane region" description="Helical" evidence="16">
    <location>
        <begin position="279"/>
        <end position="302"/>
    </location>
</feature>
<feature type="transmembrane region" description="Helical" evidence="16">
    <location>
        <begin position="33"/>
        <end position="50"/>
    </location>
</feature>
<dbReference type="SUPFAM" id="SSF47384">
    <property type="entry name" value="Homodimeric domain of signal transducing histidine kinase"/>
    <property type="match status" value="1"/>
</dbReference>
<evidence type="ECO:0000256" key="8">
    <source>
        <dbReference type="ARBA" id="ARBA00022741"/>
    </source>
</evidence>
<dbReference type="NCBIfam" id="TIGR00229">
    <property type="entry name" value="sensory_box"/>
    <property type="match status" value="1"/>
</dbReference>
<evidence type="ECO:0000256" key="16">
    <source>
        <dbReference type="SAM" id="Phobius"/>
    </source>
</evidence>
<organism evidence="19 20">
    <name type="scientific">Planobispora takensis</name>
    <dbReference type="NCBI Taxonomy" id="1367882"/>
    <lineage>
        <taxon>Bacteria</taxon>
        <taxon>Bacillati</taxon>
        <taxon>Actinomycetota</taxon>
        <taxon>Actinomycetes</taxon>
        <taxon>Streptosporangiales</taxon>
        <taxon>Streptosporangiaceae</taxon>
        <taxon>Planobispora</taxon>
    </lineage>
</organism>
<evidence type="ECO:0000259" key="18">
    <source>
        <dbReference type="PROSITE" id="PS50112"/>
    </source>
</evidence>
<evidence type="ECO:0000256" key="6">
    <source>
        <dbReference type="ARBA" id="ARBA00022679"/>
    </source>
</evidence>
<evidence type="ECO:0000256" key="9">
    <source>
        <dbReference type="ARBA" id="ARBA00022777"/>
    </source>
</evidence>
<dbReference type="InterPro" id="IPR036097">
    <property type="entry name" value="HisK_dim/P_sf"/>
</dbReference>
<feature type="transmembrane region" description="Helical" evidence="16">
    <location>
        <begin position="160"/>
        <end position="185"/>
    </location>
</feature>
<keyword evidence="5" id="KW-0597">Phosphoprotein</keyword>
<evidence type="ECO:0000256" key="2">
    <source>
        <dbReference type="ARBA" id="ARBA00004141"/>
    </source>
</evidence>
<evidence type="ECO:0000256" key="13">
    <source>
        <dbReference type="ARBA" id="ARBA00023136"/>
    </source>
</evidence>
<keyword evidence="20" id="KW-1185">Reference proteome</keyword>
<dbReference type="Pfam" id="PF00512">
    <property type="entry name" value="HisKA"/>
    <property type="match status" value="1"/>
</dbReference>
<name>A0A8J3WXB2_9ACTN</name>
<evidence type="ECO:0000256" key="3">
    <source>
        <dbReference type="ARBA" id="ARBA00004236"/>
    </source>
</evidence>
<dbReference type="GO" id="GO:0000156">
    <property type="term" value="F:phosphorelay response regulator activity"/>
    <property type="evidence" value="ECO:0007669"/>
    <property type="project" value="TreeGrafter"/>
</dbReference>
<feature type="transmembrane region" description="Helical" evidence="16">
    <location>
        <begin position="246"/>
        <end position="267"/>
    </location>
</feature>
<dbReference type="InterPro" id="IPR000014">
    <property type="entry name" value="PAS"/>
</dbReference>
<dbReference type="InterPro" id="IPR005467">
    <property type="entry name" value="His_kinase_dom"/>
</dbReference>
<evidence type="ECO:0000256" key="12">
    <source>
        <dbReference type="ARBA" id="ARBA00023012"/>
    </source>
</evidence>
<evidence type="ECO:0000256" key="11">
    <source>
        <dbReference type="ARBA" id="ARBA00022989"/>
    </source>
</evidence>
<feature type="transmembrane region" description="Helical" evidence="16">
    <location>
        <begin position="6"/>
        <end position="24"/>
    </location>
</feature>
<dbReference type="SUPFAM" id="SSF55874">
    <property type="entry name" value="ATPase domain of HSP90 chaperone/DNA topoisomerase II/histidine kinase"/>
    <property type="match status" value="1"/>
</dbReference>
<comment type="caution">
    <text evidence="19">The sequence shown here is derived from an EMBL/GenBank/DDBJ whole genome shotgun (WGS) entry which is preliminary data.</text>
</comment>
<feature type="transmembrane region" description="Helical" evidence="16">
    <location>
        <begin position="70"/>
        <end position="101"/>
    </location>
</feature>
<dbReference type="GO" id="GO:0000155">
    <property type="term" value="F:phosphorelay sensor kinase activity"/>
    <property type="evidence" value="ECO:0007669"/>
    <property type="project" value="InterPro"/>
</dbReference>
<gene>
    <name evidence="19" type="ORF">Pta02_78670</name>
</gene>
<dbReference type="AlphaFoldDB" id="A0A8J3WXB2"/>
<feature type="compositionally biased region" description="Low complexity" evidence="15">
    <location>
        <begin position="679"/>
        <end position="688"/>
    </location>
</feature>
<dbReference type="PROSITE" id="PS50109">
    <property type="entry name" value="HIS_KIN"/>
    <property type="match status" value="1"/>
</dbReference>
<dbReference type="InterPro" id="IPR050351">
    <property type="entry name" value="BphY/WalK/GraS-like"/>
</dbReference>
<evidence type="ECO:0000256" key="14">
    <source>
        <dbReference type="ARBA" id="ARBA00039401"/>
    </source>
</evidence>
<dbReference type="SMART" id="SM00387">
    <property type="entry name" value="HATPase_c"/>
    <property type="match status" value="1"/>
</dbReference>
<dbReference type="Gene3D" id="3.30.450.20">
    <property type="entry name" value="PAS domain"/>
    <property type="match status" value="1"/>
</dbReference>
<keyword evidence="11 16" id="KW-1133">Transmembrane helix</keyword>
<keyword evidence="8" id="KW-0547">Nucleotide-binding</keyword>
<dbReference type="PANTHER" id="PTHR42878:SF7">
    <property type="entry name" value="SENSOR HISTIDINE KINASE GLRK"/>
    <property type="match status" value="1"/>
</dbReference>
<dbReference type="InterPro" id="IPR036890">
    <property type="entry name" value="HATPase_C_sf"/>
</dbReference>
<dbReference type="EC" id="2.7.13.3" evidence="4"/>
<dbReference type="Proteomes" id="UP000634476">
    <property type="component" value="Unassembled WGS sequence"/>
</dbReference>
<feature type="transmembrane region" description="Helical" evidence="16">
    <location>
        <begin position="206"/>
        <end position="226"/>
    </location>
</feature>
<keyword evidence="6" id="KW-0808">Transferase</keyword>
<dbReference type="SUPFAM" id="SSF55785">
    <property type="entry name" value="PYP-like sensor domain (PAS domain)"/>
    <property type="match status" value="1"/>
</dbReference>
<dbReference type="GO" id="GO:0030295">
    <property type="term" value="F:protein kinase activator activity"/>
    <property type="evidence" value="ECO:0007669"/>
    <property type="project" value="TreeGrafter"/>
</dbReference>
<feature type="region of interest" description="Disordered" evidence="15">
    <location>
        <begin position="676"/>
        <end position="698"/>
    </location>
</feature>
<feature type="domain" description="Histidine kinase" evidence="17">
    <location>
        <begin position="455"/>
        <end position="674"/>
    </location>
</feature>
<dbReference type="InterPro" id="IPR003661">
    <property type="entry name" value="HisK_dim/P_dom"/>
</dbReference>
<dbReference type="PRINTS" id="PR00344">
    <property type="entry name" value="BCTRLSENSOR"/>
</dbReference>
<dbReference type="GO" id="GO:0007234">
    <property type="term" value="P:osmosensory signaling via phosphorelay pathway"/>
    <property type="evidence" value="ECO:0007669"/>
    <property type="project" value="TreeGrafter"/>
</dbReference>
<keyword evidence="7 16" id="KW-0812">Transmembrane</keyword>
<feature type="compositionally biased region" description="Basic and acidic residues" evidence="15">
    <location>
        <begin position="689"/>
        <end position="698"/>
    </location>
</feature>
<dbReference type="Gene3D" id="1.10.287.130">
    <property type="match status" value="1"/>
</dbReference>
<dbReference type="GO" id="GO:0005524">
    <property type="term" value="F:ATP binding"/>
    <property type="evidence" value="ECO:0007669"/>
    <property type="project" value="UniProtKB-KW"/>
</dbReference>
<dbReference type="CDD" id="cd00082">
    <property type="entry name" value="HisKA"/>
    <property type="match status" value="1"/>
</dbReference>
<protein>
    <recommendedName>
        <fullName evidence="14">Sensor-like histidine kinase SenX3</fullName>
        <ecNumber evidence="4">2.7.13.3</ecNumber>
    </recommendedName>
</protein>
<evidence type="ECO:0000313" key="20">
    <source>
        <dbReference type="Proteomes" id="UP000634476"/>
    </source>
</evidence>
<dbReference type="Gene3D" id="3.30.565.10">
    <property type="entry name" value="Histidine kinase-like ATPase, C-terminal domain"/>
    <property type="match status" value="1"/>
</dbReference>
<dbReference type="InterPro" id="IPR013656">
    <property type="entry name" value="PAS_4"/>
</dbReference>
<comment type="subcellular location">
    <subcellularLocation>
        <location evidence="3">Cell membrane</location>
    </subcellularLocation>
    <subcellularLocation>
        <location evidence="2">Membrane</location>
        <topology evidence="2">Multi-pass membrane protein</topology>
    </subcellularLocation>
</comment>
<evidence type="ECO:0000313" key="19">
    <source>
        <dbReference type="EMBL" id="GII05859.1"/>
    </source>
</evidence>
<reference evidence="19" key="1">
    <citation type="submission" date="2021-01" db="EMBL/GenBank/DDBJ databases">
        <title>Whole genome shotgun sequence of Planobispora takensis NBRC 109077.</title>
        <authorList>
            <person name="Komaki H."/>
            <person name="Tamura T."/>
        </authorList>
    </citation>
    <scope>NUCLEOTIDE SEQUENCE</scope>
    <source>
        <strain evidence="19">NBRC 109077</strain>
    </source>
</reference>
<feature type="domain" description="PAS" evidence="18">
    <location>
        <begin position="324"/>
        <end position="364"/>
    </location>
</feature>
<sequence length="698" mass="74340">MPVTPALGRTVAFAALYLIMSYLGRMTLIDRSSLSLVWPAAGVAMLWFVAQRHEGRLRWLDVAVFSAATFSVNVLTGASALLASCFVLANLTQVGVFLLLFRELLPEMWHAPGWGRLDRVRDMWMLLLLATVSTACSTAIGPTAVWLLGGPWTWLSTAVWMIRNIVSIVLIGAVGIRMSHLFGALGPRAPSALRRLLRGTSVWKCLEGIALVAVSAAAYVVAFAISQGLPLAFPLLTVTVWAGLRFGTTLVVLHGLFTGTAVVLFTLNGHGPFAPIETPAVRAVVAQVFVGLVTIVGLLIALGRDERDALVRRLATAEKAASRQARLLSTIVNSMNDGLAVVDTGGRFVMSNPATRRLLGWTDDPSAVFSDGQGVLHPDGSPVSGQEMPHRRALAGETVEGVDMLVRDPGGGESRMLSVSAIPLPSSEGDRAIVVLHDVTAERRHHDELASFAGVVSHDLLNPLTTMEGWTDILADTITEELRAEDTEQIKASIVRIKRATARMRNLIQDLLAHTTARDAAIAPVPVSLKDVVEDVVTARSDMPGGQTPLFHLGELGEVRADAALLRQLMDNLIGNAIKYTAPGSTPEVTVTSCPQGPDLVRVEVADRGIGIPAGQHEVIFENFHRAHVKAGYTGSGLGLAICKRIVERHGGTIGVEDNPGGGSLFHFTLPAAHADLPSSGSGASLSSGERESPRPEP</sequence>
<keyword evidence="12" id="KW-0902">Two-component regulatory system</keyword>
<dbReference type="Pfam" id="PF08448">
    <property type="entry name" value="PAS_4"/>
    <property type="match status" value="1"/>
</dbReference>
<evidence type="ECO:0000259" key="17">
    <source>
        <dbReference type="PROSITE" id="PS50109"/>
    </source>
</evidence>
<dbReference type="InterPro" id="IPR004358">
    <property type="entry name" value="Sig_transdc_His_kin-like_C"/>
</dbReference>
<dbReference type="EMBL" id="BOOK01000082">
    <property type="protein sequence ID" value="GII05859.1"/>
    <property type="molecule type" value="Genomic_DNA"/>
</dbReference>
<dbReference type="SMART" id="SM00388">
    <property type="entry name" value="HisKA"/>
    <property type="match status" value="1"/>
</dbReference>
<dbReference type="InterPro" id="IPR035965">
    <property type="entry name" value="PAS-like_dom_sf"/>
</dbReference>
<dbReference type="GO" id="GO:0005886">
    <property type="term" value="C:plasma membrane"/>
    <property type="evidence" value="ECO:0007669"/>
    <property type="project" value="UniProtKB-SubCell"/>
</dbReference>
<dbReference type="RefSeq" id="WP_203880059.1">
    <property type="nucleotide sequence ID" value="NZ_BOOK01000082.1"/>
</dbReference>
<keyword evidence="9" id="KW-0418">Kinase</keyword>
<feature type="transmembrane region" description="Helical" evidence="16">
    <location>
        <begin position="122"/>
        <end position="148"/>
    </location>
</feature>
<keyword evidence="13 16" id="KW-0472">Membrane</keyword>
<evidence type="ECO:0000256" key="7">
    <source>
        <dbReference type="ARBA" id="ARBA00022692"/>
    </source>
</evidence>
<evidence type="ECO:0000256" key="10">
    <source>
        <dbReference type="ARBA" id="ARBA00022840"/>
    </source>
</evidence>
<proteinExistence type="predicted"/>
<dbReference type="PROSITE" id="PS50112">
    <property type="entry name" value="PAS"/>
    <property type="match status" value="1"/>
</dbReference>
<keyword evidence="10" id="KW-0067">ATP-binding</keyword>
<dbReference type="CDD" id="cd00130">
    <property type="entry name" value="PAS"/>
    <property type="match status" value="1"/>
</dbReference>
<evidence type="ECO:0000256" key="15">
    <source>
        <dbReference type="SAM" id="MobiDB-lite"/>
    </source>
</evidence>
<dbReference type="PANTHER" id="PTHR42878">
    <property type="entry name" value="TWO-COMPONENT HISTIDINE KINASE"/>
    <property type="match status" value="1"/>
</dbReference>
<evidence type="ECO:0000256" key="1">
    <source>
        <dbReference type="ARBA" id="ARBA00000085"/>
    </source>
</evidence>
<accession>A0A8J3WXB2</accession>
<comment type="catalytic activity">
    <reaction evidence="1">
        <text>ATP + protein L-histidine = ADP + protein N-phospho-L-histidine.</text>
        <dbReference type="EC" id="2.7.13.3"/>
    </reaction>
</comment>
<dbReference type="InterPro" id="IPR003594">
    <property type="entry name" value="HATPase_dom"/>
</dbReference>
<dbReference type="Pfam" id="PF02518">
    <property type="entry name" value="HATPase_c"/>
    <property type="match status" value="1"/>
</dbReference>
<evidence type="ECO:0000256" key="5">
    <source>
        <dbReference type="ARBA" id="ARBA00022553"/>
    </source>
</evidence>
<dbReference type="FunFam" id="3.30.565.10:FF:000006">
    <property type="entry name" value="Sensor histidine kinase WalK"/>
    <property type="match status" value="1"/>
</dbReference>